<evidence type="ECO:0000313" key="6">
    <source>
        <dbReference type="EMBL" id="KAJ5116792.1"/>
    </source>
</evidence>
<keyword evidence="7" id="KW-1185">Reference proteome</keyword>
<dbReference type="Proteomes" id="UP001149165">
    <property type="component" value="Unassembled WGS sequence"/>
</dbReference>
<protein>
    <submittedName>
        <fullName evidence="6">Alpha-glucosidase</fullName>
    </submittedName>
</protein>
<evidence type="ECO:0000256" key="4">
    <source>
        <dbReference type="ARBA" id="ARBA00026248"/>
    </source>
</evidence>
<feature type="domain" description="Glycosyl hydrolase family 13 catalytic" evidence="5">
    <location>
        <begin position="19"/>
        <end position="462"/>
    </location>
</feature>
<dbReference type="GO" id="GO:0004556">
    <property type="term" value="F:alpha-amylase activity"/>
    <property type="evidence" value="ECO:0007669"/>
    <property type="project" value="TreeGrafter"/>
</dbReference>
<dbReference type="GO" id="GO:0033934">
    <property type="term" value="F:glucan 1,4-alpha-maltotriohydrolase activity"/>
    <property type="evidence" value="ECO:0007669"/>
    <property type="project" value="TreeGrafter"/>
</dbReference>
<keyword evidence="4" id="KW-0462">Maltose metabolism</keyword>
<dbReference type="FunFam" id="3.20.20.80:FF:000064">
    <property type="entry name" value="Oligo-1,6-glucosidase"/>
    <property type="match status" value="1"/>
</dbReference>
<dbReference type="InterPro" id="IPR013780">
    <property type="entry name" value="Glyco_hydro_b"/>
</dbReference>
<accession>A0A9W9KRK8</accession>
<evidence type="ECO:0000256" key="1">
    <source>
        <dbReference type="ARBA" id="ARBA00008061"/>
    </source>
</evidence>
<proteinExistence type="inferred from homology"/>
<dbReference type="SUPFAM" id="SSF51445">
    <property type="entry name" value="(Trans)glycosidases"/>
    <property type="match status" value="1"/>
</dbReference>
<gene>
    <name evidence="6" type="ORF">N7456_001140</name>
</gene>
<dbReference type="GO" id="GO:0005987">
    <property type="term" value="P:sucrose catabolic process"/>
    <property type="evidence" value="ECO:0007669"/>
    <property type="project" value="TreeGrafter"/>
</dbReference>
<dbReference type="CDD" id="cd11333">
    <property type="entry name" value="AmyAc_SI_OligoGlu_DGase"/>
    <property type="match status" value="1"/>
</dbReference>
<reference evidence="6" key="1">
    <citation type="submission" date="2022-11" db="EMBL/GenBank/DDBJ databases">
        <authorList>
            <person name="Petersen C."/>
        </authorList>
    </citation>
    <scope>NUCLEOTIDE SEQUENCE</scope>
    <source>
        <strain evidence="6">IBT 30069</strain>
    </source>
</reference>
<dbReference type="GO" id="GO:0004574">
    <property type="term" value="F:oligo-1,6-glucosidase activity"/>
    <property type="evidence" value="ECO:0007669"/>
    <property type="project" value="TreeGrafter"/>
</dbReference>
<dbReference type="SMART" id="SM00642">
    <property type="entry name" value="Aamy"/>
    <property type="match status" value="1"/>
</dbReference>
<name>A0A9W9KRK8_9EURO</name>
<keyword evidence="2" id="KW-0378">Hydrolase</keyword>
<dbReference type="EMBL" id="JAPQKH010000001">
    <property type="protein sequence ID" value="KAJ5116792.1"/>
    <property type="molecule type" value="Genomic_DNA"/>
</dbReference>
<evidence type="ECO:0000259" key="5">
    <source>
        <dbReference type="SMART" id="SM00642"/>
    </source>
</evidence>
<dbReference type="InterPro" id="IPR006047">
    <property type="entry name" value="GH13_cat_dom"/>
</dbReference>
<keyword evidence="3" id="KW-0326">Glycosidase</keyword>
<dbReference type="SUPFAM" id="SSF51011">
    <property type="entry name" value="Glycosyl hydrolase domain"/>
    <property type="match status" value="1"/>
</dbReference>
<comment type="similarity">
    <text evidence="1">Belongs to the glycosyl hydrolase 13 family.</text>
</comment>
<dbReference type="InterPro" id="IPR045857">
    <property type="entry name" value="O16G_dom_2"/>
</dbReference>
<organism evidence="6 7">
    <name type="scientific">Penicillium angulare</name>
    <dbReference type="NCBI Taxonomy" id="116970"/>
    <lineage>
        <taxon>Eukaryota</taxon>
        <taxon>Fungi</taxon>
        <taxon>Dikarya</taxon>
        <taxon>Ascomycota</taxon>
        <taxon>Pezizomycotina</taxon>
        <taxon>Eurotiomycetes</taxon>
        <taxon>Eurotiomycetidae</taxon>
        <taxon>Eurotiales</taxon>
        <taxon>Aspergillaceae</taxon>
        <taxon>Penicillium</taxon>
    </lineage>
</organism>
<dbReference type="InterPro" id="IPR017853">
    <property type="entry name" value="GH"/>
</dbReference>
<evidence type="ECO:0000313" key="7">
    <source>
        <dbReference type="Proteomes" id="UP001149165"/>
    </source>
</evidence>
<dbReference type="AlphaFoldDB" id="A0A9W9KRK8"/>
<sequence>MAHSNYSNQKWWKEAIVYQVYPASFKSSKPAAEADGWGDVRGITEKVPYLKSLGVDVVWTSPISNSFLTLTYMKIVYKSPQVDMGYDIADYKTIDPRYGNLDDVDKLIKALNDHDMKLIMDLVVTHTSDQHDWFVESSQSKDSPKRDWYIWKPPRGYDSAGKPLPPNNWAQILNDSHSVWTWSEKTQEFYLTLHTSEQVDLNWENPDVVAAVHDVMHFWLSRGISGFRMDVINLISKDPSFPDAPVIEPDSEFQPGERFYTNGPRFHEFMHGIYDVLSQYDTMTVGETPYVSEMEEIIKTVGSTAKELNMIFIFDHMEIRDVKTKGDSKWSWRDWKLPELKGIMSGWQRKMIEWDGWSTVFFECHDQARSVSRYVDDSDKYRERGAKLLALMQTTLGGTLYLFQGQEIGMRNFPAGEDPEIDYKDVESINYWRKMNKLYPNDSVKLDQAKDLLQKKARDHARTPMQWDDGPNSGFAVENVTPWMRLNDDYKEVNVEAQMSSKGQELSVWQYWQLALRDRKTYKDVFVYGDHEDVDMGNEKVWAYFRIGAQTKQKWLVVMNWTGDEVSWELPASVEVDFMALSSLQRHINIEGSELKLHPWEGVMICCK</sequence>
<dbReference type="Gene3D" id="3.20.20.80">
    <property type="entry name" value="Glycosidases"/>
    <property type="match status" value="1"/>
</dbReference>
<evidence type="ECO:0000256" key="2">
    <source>
        <dbReference type="ARBA" id="ARBA00022801"/>
    </source>
</evidence>
<comment type="caution">
    <text evidence="6">The sequence shown here is derived from an EMBL/GenBank/DDBJ whole genome shotgun (WGS) entry which is preliminary data.</text>
</comment>
<dbReference type="OrthoDB" id="1740265at2759"/>
<dbReference type="Pfam" id="PF00128">
    <property type="entry name" value="Alpha-amylase"/>
    <property type="match status" value="1"/>
</dbReference>
<dbReference type="PANTHER" id="PTHR10357:SF232">
    <property type="entry name" value="GLYCOSYL HYDROLASE FAMILY 13 CATALYTIC DOMAIN-CONTAINING PROTEIN"/>
    <property type="match status" value="1"/>
</dbReference>
<dbReference type="GO" id="GO:0000025">
    <property type="term" value="P:maltose catabolic process"/>
    <property type="evidence" value="ECO:0007669"/>
    <property type="project" value="TreeGrafter"/>
</dbReference>
<dbReference type="Gene3D" id="3.90.400.10">
    <property type="entry name" value="Oligo-1,6-glucosidase, Domain 2"/>
    <property type="match status" value="1"/>
</dbReference>
<dbReference type="GO" id="GO:0004575">
    <property type="term" value="F:sucrose alpha-glucosidase activity"/>
    <property type="evidence" value="ECO:0007669"/>
    <property type="project" value="TreeGrafter"/>
</dbReference>
<dbReference type="PANTHER" id="PTHR10357">
    <property type="entry name" value="ALPHA-AMYLASE FAMILY MEMBER"/>
    <property type="match status" value="1"/>
</dbReference>
<dbReference type="Gene3D" id="2.60.40.1180">
    <property type="entry name" value="Golgi alpha-mannosidase II"/>
    <property type="match status" value="1"/>
</dbReference>
<evidence type="ECO:0000256" key="3">
    <source>
        <dbReference type="ARBA" id="ARBA00023295"/>
    </source>
</evidence>
<reference evidence="6" key="2">
    <citation type="journal article" date="2023" name="IMA Fungus">
        <title>Comparative genomic study of the Penicillium genus elucidates a diverse pangenome and 15 lateral gene transfer events.</title>
        <authorList>
            <person name="Petersen C."/>
            <person name="Sorensen T."/>
            <person name="Nielsen M.R."/>
            <person name="Sondergaard T.E."/>
            <person name="Sorensen J.L."/>
            <person name="Fitzpatrick D.A."/>
            <person name="Frisvad J.C."/>
            <person name="Nielsen K.L."/>
        </authorList>
    </citation>
    <scope>NUCLEOTIDE SEQUENCE</scope>
    <source>
        <strain evidence="6">IBT 30069</strain>
    </source>
</reference>